<proteinExistence type="predicted"/>
<dbReference type="AlphaFoldDB" id="X0XPE4"/>
<accession>X0XPE4</accession>
<reference evidence="2" key="1">
    <citation type="journal article" date="2014" name="Front. Microbiol.">
        <title>High frequency of phylogenetically diverse reductive dehalogenase-homologous genes in deep subseafloor sedimentary metagenomes.</title>
        <authorList>
            <person name="Kawai M."/>
            <person name="Futagami T."/>
            <person name="Toyoda A."/>
            <person name="Takaki Y."/>
            <person name="Nishi S."/>
            <person name="Hori S."/>
            <person name="Arai W."/>
            <person name="Tsubouchi T."/>
            <person name="Morono Y."/>
            <person name="Uchiyama I."/>
            <person name="Ito T."/>
            <person name="Fujiyama A."/>
            <person name="Inagaki F."/>
            <person name="Takami H."/>
        </authorList>
    </citation>
    <scope>NUCLEOTIDE SEQUENCE</scope>
    <source>
        <strain evidence="2">Expedition CK06-06</strain>
    </source>
</reference>
<evidence type="ECO:0000313" key="2">
    <source>
        <dbReference type="EMBL" id="GAG38493.1"/>
    </source>
</evidence>
<keyword evidence="1" id="KW-0472">Membrane</keyword>
<evidence type="ECO:0000256" key="1">
    <source>
        <dbReference type="SAM" id="Phobius"/>
    </source>
</evidence>
<dbReference type="EMBL" id="BARS01043328">
    <property type="protein sequence ID" value="GAG38493.1"/>
    <property type="molecule type" value="Genomic_DNA"/>
</dbReference>
<organism evidence="2">
    <name type="scientific">marine sediment metagenome</name>
    <dbReference type="NCBI Taxonomy" id="412755"/>
    <lineage>
        <taxon>unclassified sequences</taxon>
        <taxon>metagenomes</taxon>
        <taxon>ecological metagenomes</taxon>
    </lineage>
</organism>
<name>X0XPE4_9ZZZZ</name>
<feature type="transmembrane region" description="Helical" evidence="1">
    <location>
        <begin position="12"/>
        <end position="34"/>
    </location>
</feature>
<keyword evidence="1" id="KW-0812">Transmembrane</keyword>
<sequence length="80" mass="8472">MLTLPAARATVVMAVVSARMVLLVLVVLVVPAVLAGTRTGMVLLEAPAMMARTAMTVQMILLFSHLVLTVLQPTGVITRM</sequence>
<keyword evidence="1" id="KW-1133">Transmembrane helix</keyword>
<protein>
    <submittedName>
        <fullName evidence="2">Uncharacterized protein</fullName>
    </submittedName>
</protein>
<comment type="caution">
    <text evidence="2">The sequence shown here is derived from an EMBL/GenBank/DDBJ whole genome shotgun (WGS) entry which is preliminary data.</text>
</comment>
<gene>
    <name evidence="2" type="ORF">S01H1_65617</name>
</gene>
<feature type="transmembrane region" description="Helical" evidence="1">
    <location>
        <begin position="54"/>
        <end position="71"/>
    </location>
</feature>